<keyword evidence="2" id="KW-1185">Reference proteome</keyword>
<dbReference type="AlphaFoldDB" id="A0AAV7THV0"/>
<name>A0AAV7THV0_PLEWA</name>
<sequence>MPPCRNYGGGGGVDPERRLGNITCASNPESLLLLYLPFPNKWGFAIAKDSLSNLLSILPWIKLPLQSHVILEL</sequence>
<dbReference type="Proteomes" id="UP001066276">
    <property type="component" value="Chromosome 3_2"/>
</dbReference>
<reference evidence="1" key="1">
    <citation type="journal article" date="2022" name="bioRxiv">
        <title>Sequencing and chromosome-scale assembly of the giantPleurodeles waltlgenome.</title>
        <authorList>
            <person name="Brown T."/>
            <person name="Elewa A."/>
            <person name="Iarovenko S."/>
            <person name="Subramanian E."/>
            <person name="Araus A.J."/>
            <person name="Petzold A."/>
            <person name="Susuki M."/>
            <person name="Suzuki K.-i.T."/>
            <person name="Hayashi T."/>
            <person name="Toyoda A."/>
            <person name="Oliveira C."/>
            <person name="Osipova E."/>
            <person name="Leigh N.D."/>
            <person name="Simon A."/>
            <person name="Yun M.H."/>
        </authorList>
    </citation>
    <scope>NUCLEOTIDE SEQUENCE</scope>
    <source>
        <strain evidence="1">20211129_DDA</strain>
        <tissue evidence="1">Liver</tissue>
    </source>
</reference>
<accession>A0AAV7THV0</accession>
<evidence type="ECO:0000313" key="1">
    <source>
        <dbReference type="EMBL" id="KAJ1176182.1"/>
    </source>
</evidence>
<protein>
    <submittedName>
        <fullName evidence="1">Uncharacterized protein</fullName>
    </submittedName>
</protein>
<dbReference type="EMBL" id="JANPWB010000006">
    <property type="protein sequence ID" value="KAJ1176182.1"/>
    <property type="molecule type" value="Genomic_DNA"/>
</dbReference>
<gene>
    <name evidence="1" type="ORF">NDU88_001465</name>
</gene>
<evidence type="ECO:0000313" key="2">
    <source>
        <dbReference type="Proteomes" id="UP001066276"/>
    </source>
</evidence>
<organism evidence="1 2">
    <name type="scientific">Pleurodeles waltl</name>
    <name type="common">Iberian ribbed newt</name>
    <dbReference type="NCBI Taxonomy" id="8319"/>
    <lineage>
        <taxon>Eukaryota</taxon>
        <taxon>Metazoa</taxon>
        <taxon>Chordata</taxon>
        <taxon>Craniata</taxon>
        <taxon>Vertebrata</taxon>
        <taxon>Euteleostomi</taxon>
        <taxon>Amphibia</taxon>
        <taxon>Batrachia</taxon>
        <taxon>Caudata</taxon>
        <taxon>Salamandroidea</taxon>
        <taxon>Salamandridae</taxon>
        <taxon>Pleurodelinae</taxon>
        <taxon>Pleurodeles</taxon>
    </lineage>
</organism>
<comment type="caution">
    <text evidence="1">The sequence shown here is derived from an EMBL/GenBank/DDBJ whole genome shotgun (WGS) entry which is preliminary data.</text>
</comment>
<proteinExistence type="predicted"/>